<protein>
    <submittedName>
        <fullName evidence="2">K(+) efflux antiporter 3, chloroplastic</fullName>
    </submittedName>
</protein>
<dbReference type="EMBL" id="BQNB010020404">
    <property type="protein sequence ID" value="GJT95588.1"/>
    <property type="molecule type" value="Genomic_DNA"/>
</dbReference>
<evidence type="ECO:0000313" key="3">
    <source>
        <dbReference type="Proteomes" id="UP001151760"/>
    </source>
</evidence>
<feature type="chain" id="PRO_5046495585" evidence="1">
    <location>
        <begin position="24"/>
        <end position="143"/>
    </location>
</feature>
<dbReference type="PANTHER" id="PTHR46157:SF4">
    <property type="entry name" value="K(+) EFFLUX ANTIPORTER 3, CHLOROPLASTIC"/>
    <property type="match status" value="1"/>
</dbReference>
<reference evidence="2" key="1">
    <citation type="journal article" date="2022" name="Int. J. Mol. Sci.">
        <title>Draft Genome of Tanacetum Coccineum: Genomic Comparison of Closely Related Tanacetum-Family Plants.</title>
        <authorList>
            <person name="Yamashiro T."/>
            <person name="Shiraishi A."/>
            <person name="Nakayama K."/>
            <person name="Satake H."/>
        </authorList>
    </citation>
    <scope>NUCLEOTIDE SEQUENCE</scope>
</reference>
<dbReference type="Gene3D" id="3.40.50.720">
    <property type="entry name" value="NAD(P)-binding Rossmann-like Domain"/>
    <property type="match status" value="1"/>
</dbReference>
<evidence type="ECO:0000313" key="2">
    <source>
        <dbReference type="EMBL" id="GJT95588.1"/>
    </source>
</evidence>
<dbReference type="Proteomes" id="UP001151760">
    <property type="component" value="Unassembled WGS sequence"/>
</dbReference>
<dbReference type="SUPFAM" id="SSF51735">
    <property type="entry name" value="NAD(P)-binding Rossmann-fold domains"/>
    <property type="match status" value="1"/>
</dbReference>
<evidence type="ECO:0000256" key="1">
    <source>
        <dbReference type="SAM" id="SignalP"/>
    </source>
</evidence>
<feature type="signal peptide" evidence="1">
    <location>
        <begin position="1"/>
        <end position="23"/>
    </location>
</feature>
<keyword evidence="3" id="KW-1185">Reference proteome</keyword>
<dbReference type="PANTHER" id="PTHR46157">
    <property type="entry name" value="K(+) EFFLUX ANTIPORTER 3, CHLOROPLASTIC"/>
    <property type="match status" value="1"/>
</dbReference>
<organism evidence="2 3">
    <name type="scientific">Tanacetum coccineum</name>
    <dbReference type="NCBI Taxonomy" id="301880"/>
    <lineage>
        <taxon>Eukaryota</taxon>
        <taxon>Viridiplantae</taxon>
        <taxon>Streptophyta</taxon>
        <taxon>Embryophyta</taxon>
        <taxon>Tracheophyta</taxon>
        <taxon>Spermatophyta</taxon>
        <taxon>Magnoliopsida</taxon>
        <taxon>eudicotyledons</taxon>
        <taxon>Gunneridae</taxon>
        <taxon>Pentapetalae</taxon>
        <taxon>asterids</taxon>
        <taxon>campanulids</taxon>
        <taxon>Asterales</taxon>
        <taxon>Asteraceae</taxon>
        <taxon>Asteroideae</taxon>
        <taxon>Anthemideae</taxon>
        <taxon>Anthemidinae</taxon>
        <taxon>Tanacetum</taxon>
    </lineage>
</organism>
<reference evidence="2" key="2">
    <citation type="submission" date="2022-01" db="EMBL/GenBank/DDBJ databases">
        <authorList>
            <person name="Yamashiro T."/>
            <person name="Shiraishi A."/>
            <person name="Satake H."/>
            <person name="Nakayama K."/>
        </authorList>
    </citation>
    <scope>NUCLEOTIDE SEQUENCE</scope>
</reference>
<comment type="caution">
    <text evidence="2">The sequence shown here is derived from an EMBL/GenBank/DDBJ whole genome shotgun (WGS) entry which is preliminary data.</text>
</comment>
<dbReference type="InterPro" id="IPR036291">
    <property type="entry name" value="NAD(P)-bd_dom_sf"/>
</dbReference>
<proteinExistence type="predicted"/>
<accession>A0ABQ5I885</accession>
<gene>
    <name evidence="2" type="ORF">Tco_1091106</name>
</gene>
<name>A0ABQ5I885_9ASTR</name>
<sequence length="143" mass="15860">MYVRYWALWVLPLELNKLLIIVAKPTEVANFDALVILGFGQMSQVLANFLHLVNLDSQVPILYGDGSRAALLESAGISSPKAVMVMYEGRQRAVKAVERIRLAFPAILRKPRQYAILENAEFATRIVKASEGLGIMSDDVSIN</sequence>
<keyword evidence="1" id="KW-0732">Signal</keyword>